<feature type="transmembrane region" description="Helical" evidence="2">
    <location>
        <begin position="82"/>
        <end position="101"/>
    </location>
</feature>
<keyword evidence="1" id="KW-0813">Transport</keyword>
<reference evidence="4" key="1">
    <citation type="journal article" date="2019" name="Int. J. Syst. Evol. Microbiol.">
        <title>The Global Catalogue of Microorganisms (GCM) 10K type strain sequencing project: providing services to taxonomists for standard genome sequencing and annotation.</title>
        <authorList>
            <consortium name="The Broad Institute Genomics Platform"/>
            <consortium name="The Broad Institute Genome Sequencing Center for Infectious Disease"/>
            <person name="Wu L."/>
            <person name="Ma J."/>
        </authorList>
    </citation>
    <scope>NUCLEOTIDE SEQUENCE [LARGE SCALE GENOMIC DNA]</scope>
    <source>
        <strain evidence="4">CGMCC 4.7608</strain>
    </source>
</reference>
<dbReference type="PANTHER" id="PTHR36838">
    <property type="entry name" value="AUXIN EFFLUX CARRIER FAMILY PROTEIN"/>
    <property type="match status" value="1"/>
</dbReference>
<keyword evidence="2" id="KW-0812">Transmembrane</keyword>
<organism evidence="3 4">
    <name type="scientific">Chromobacterium aquaticum</name>
    <dbReference type="NCBI Taxonomy" id="467180"/>
    <lineage>
        <taxon>Bacteria</taxon>
        <taxon>Pseudomonadati</taxon>
        <taxon>Pseudomonadota</taxon>
        <taxon>Betaproteobacteria</taxon>
        <taxon>Neisseriales</taxon>
        <taxon>Chromobacteriaceae</taxon>
        <taxon>Chromobacterium</taxon>
    </lineage>
</organism>
<gene>
    <name evidence="3" type="ORF">ACFO0R_20250</name>
</gene>
<feature type="transmembrane region" description="Helical" evidence="2">
    <location>
        <begin position="269"/>
        <end position="288"/>
    </location>
</feature>
<evidence type="ECO:0000313" key="4">
    <source>
        <dbReference type="Proteomes" id="UP001595999"/>
    </source>
</evidence>
<feature type="transmembrane region" description="Helical" evidence="2">
    <location>
        <begin position="211"/>
        <end position="233"/>
    </location>
</feature>
<dbReference type="Proteomes" id="UP001595999">
    <property type="component" value="Unassembled WGS sequence"/>
</dbReference>
<evidence type="ECO:0000313" key="3">
    <source>
        <dbReference type="EMBL" id="MFC4491951.1"/>
    </source>
</evidence>
<evidence type="ECO:0000256" key="2">
    <source>
        <dbReference type="SAM" id="Phobius"/>
    </source>
</evidence>
<feature type="transmembrane region" description="Helical" evidence="2">
    <location>
        <begin position="107"/>
        <end position="129"/>
    </location>
</feature>
<proteinExistence type="predicted"/>
<dbReference type="PANTHER" id="PTHR36838:SF3">
    <property type="entry name" value="TRANSPORTER AUXIN EFFLUX CARRIER EC FAMILY"/>
    <property type="match status" value="1"/>
</dbReference>
<accession>A0ABV9A2N8</accession>
<feature type="transmembrane region" description="Helical" evidence="2">
    <location>
        <begin position="51"/>
        <end position="70"/>
    </location>
</feature>
<dbReference type="EMBL" id="JBHSEK010000018">
    <property type="protein sequence ID" value="MFC4491951.1"/>
    <property type="molecule type" value="Genomic_DNA"/>
</dbReference>
<feature type="transmembrane region" description="Helical" evidence="2">
    <location>
        <begin position="141"/>
        <end position="161"/>
    </location>
</feature>
<comment type="caution">
    <text evidence="3">The sequence shown here is derived from an EMBL/GenBank/DDBJ whole genome shotgun (WGS) entry which is preliminary data.</text>
</comment>
<keyword evidence="2" id="KW-0472">Membrane</keyword>
<name>A0ABV9A2N8_9NEIS</name>
<keyword evidence="2" id="KW-1133">Transmembrane helix</keyword>
<evidence type="ECO:0000256" key="1">
    <source>
        <dbReference type="ARBA" id="ARBA00022448"/>
    </source>
</evidence>
<keyword evidence="4" id="KW-1185">Reference proteome</keyword>
<protein>
    <submittedName>
        <fullName evidence="3">Permease</fullName>
    </submittedName>
</protein>
<sequence>MPLSLFAPLAYLLIGLGLGRAPFDVKARASALLSKWVIPLVIIYNIATHRPGVFAVMAGIAAIMALLLLLGRRISRDPVHNLCFCYLNIGWLGLPVASALFGDGAAMVIIAAYVGSSLFGNAIGVGLLAQGQHWRARLRQTLQAPPVWALLVGLACLPLGPALEHYARPGYEALKWLMSFLGMAILGIWLSGARLRLADFKLALRNFAARAAALALLLSLFILLCGRFDIALVTENRPTLYLLCLLPPAANIIVLETHYLKSGRSAGPIACGTCVSLLAIGVYVAVMLTC</sequence>
<feature type="transmembrane region" description="Helical" evidence="2">
    <location>
        <begin position="173"/>
        <end position="190"/>
    </location>
</feature>
<dbReference type="RefSeq" id="WP_231460684.1">
    <property type="nucleotide sequence ID" value="NZ_JAJOHW010000003.1"/>
</dbReference>